<dbReference type="GO" id="GO:0004519">
    <property type="term" value="F:endonuclease activity"/>
    <property type="evidence" value="ECO:0007669"/>
    <property type="project" value="InterPro"/>
</dbReference>
<protein>
    <recommendedName>
        <fullName evidence="1">Homing endonuclease LAGLIDADG domain-containing protein</fullName>
    </recommendedName>
</protein>
<evidence type="ECO:0000259" key="1">
    <source>
        <dbReference type="Pfam" id="PF03161"/>
    </source>
</evidence>
<dbReference type="AlphaFoldDB" id="A0A699JHR5"/>
<gene>
    <name evidence="2" type="ORF">Tci_610399</name>
</gene>
<dbReference type="Pfam" id="PF03161">
    <property type="entry name" value="LAGLIDADG_2"/>
    <property type="match status" value="1"/>
</dbReference>
<reference evidence="2" key="1">
    <citation type="journal article" date="2019" name="Sci. Rep.">
        <title>Draft genome of Tanacetum cinerariifolium, the natural source of mosquito coil.</title>
        <authorList>
            <person name="Yamashiro T."/>
            <person name="Shiraishi A."/>
            <person name="Satake H."/>
            <person name="Nakayama K."/>
        </authorList>
    </citation>
    <scope>NUCLEOTIDE SEQUENCE</scope>
</reference>
<feature type="domain" description="Homing endonuclease LAGLIDADG" evidence="1">
    <location>
        <begin position="80"/>
        <end position="165"/>
    </location>
</feature>
<sequence>MDNENELMEASLISNNGFLPIIEGQIDNDELISYMDTNGCLIEAPSSASSVQAWPSEPQTCQELYAHLVSCLGQEVMDTLFGILLGDARLNFTSFAKASAYIEQSQIHASYLVALYGALIHLAVKAPKLRYHGKFRKDGSEIVSAGFSLASSSELGILAYLFYIPRESRDSTWCLPEHSKLFTRRCNVSTLDTRNASWSSVYASH</sequence>
<dbReference type="Gene3D" id="3.10.28.10">
    <property type="entry name" value="Homing endonucleases"/>
    <property type="match status" value="1"/>
</dbReference>
<proteinExistence type="predicted"/>
<dbReference type="EMBL" id="BKCJ010414770">
    <property type="protein sequence ID" value="GFA38427.1"/>
    <property type="molecule type" value="Genomic_DNA"/>
</dbReference>
<name>A0A699JHR5_TANCI</name>
<organism evidence="2">
    <name type="scientific">Tanacetum cinerariifolium</name>
    <name type="common">Dalmatian daisy</name>
    <name type="synonym">Chrysanthemum cinerariifolium</name>
    <dbReference type="NCBI Taxonomy" id="118510"/>
    <lineage>
        <taxon>Eukaryota</taxon>
        <taxon>Viridiplantae</taxon>
        <taxon>Streptophyta</taxon>
        <taxon>Embryophyta</taxon>
        <taxon>Tracheophyta</taxon>
        <taxon>Spermatophyta</taxon>
        <taxon>Magnoliopsida</taxon>
        <taxon>eudicotyledons</taxon>
        <taxon>Gunneridae</taxon>
        <taxon>Pentapetalae</taxon>
        <taxon>asterids</taxon>
        <taxon>campanulids</taxon>
        <taxon>Asterales</taxon>
        <taxon>Asteraceae</taxon>
        <taxon>Asteroideae</taxon>
        <taxon>Anthemideae</taxon>
        <taxon>Anthemidinae</taxon>
        <taxon>Tanacetum</taxon>
    </lineage>
</organism>
<dbReference type="SUPFAM" id="SSF55608">
    <property type="entry name" value="Homing endonucleases"/>
    <property type="match status" value="1"/>
</dbReference>
<comment type="caution">
    <text evidence="2">The sequence shown here is derived from an EMBL/GenBank/DDBJ whole genome shotgun (WGS) entry which is preliminary data.</text>
</comment>
<evidence type="ECO:0000313" key="2">
    <source>
        <dbReference type="EMBL" id="GFA38427.1"/>
    </source>
</evidence>
<dbReference type="InterPro" id="IPR004860">
    <property type="entry name" value="LAGLIDADG_dom"/>
</dbReference>
<accession>A0A699JHR5</accession>
<dbReference type="InterPro" id="IPR027434">
    <property type="entry name" value="Homing_endonucl"/>
</dbReference>